<organism evidence="2 3">
    <name type="scientific">Kangiella koreensis (strain DSM 16069 / JCM 12317 / KCTC 12182 / SW-125)</name>
    <dbReference type="NCBI Taxonomy" id="523791"/>
    <lineage>
        <taxon>Bacteria</taxon>
        <taxon>Pseudomonadati</taxon>
        <taxon>Pseudomonadota</taxon>
        <taxon>Gammaproteobacteria</taxon>
        <taxon>Kangiellales</taxon>
        <taxon>Kangiellaceae</taxon>
        <taxon>Kangiella</taxon>
    </lineage>
</organism>
<evidence type="ECO:0000259" key="1">
    <source>
        <dbReference type="Pfam" id="PF21880"/>
    </source>
</evidence>
<dbReference type="InterPro" id="IPR054209">
    <property type="entry name" value="DUF6916"/>
</dbReference>
<dbReference type="Proteomes" id="UP000001231">
    <property type="component" value="Chromosome"/>
</dbReference>
<evidence type="ECO:0000313" key="2">
    <source>
        <dbReference type="EMBL" id="ACV28009.1"/>
    </source>
</evidence>
<name>C7R9Z0_KANKD</name>
<dbReference type="RefSeq" id="WP_015781614.1">
    <property type="nucleotide sequence ID" value="NC_013166.1"/>
</dbReference>
<dbReference type="HOGENOM" id="CLU_162683_1_0_6"/>
<keyword evidence="3" id="KW-1185">Reference proteome</keyword>
<protein>
    <recommendedName>
        <fullName evidence="1">DUF6916 domain-containing protein</fullName>
    </recommendedName>
</protein>
<feature type="domain" description="DUF6916" evidence="1">
    <location>
        <begin position="5"/>
        <end position="93"/>
    </location>
</feature>
<dbReference type="EMBL" id="CP001707">
    <property type="protein sequence ID" value="ACV28009.1"/>
    <property type="molecule type" value="Genomic_DNA"/>
</dbReference>
<gene>
    <name evidence="2" type="ordered locus">Kkor_2601</name>
</gene>
<dbReference type="AlphaFoldDB" id="C7R9Z0"/>
<dbReference type="eggNOG" id="ENOG5030837">
    <property type="taxonomic scope" value="Bacteria"/>
</dbReference>
<accession>C7R9Z0</accession>
<sequence>MTTLNQDIFKNSLNTQFSIQHADDKTQLTLIECSNLTSENVPDYERFSLIFESSDALLSQATYTLEHPAMGNQDLFLVPIHGDEKCFQYEAVINRKIDAA</sequence>
<dbReference type="OrthoDB" id="8926597at2"/>
<dbReference type="InParanoid" id="C7R9Z0"/>
<dbReference type="KEGG" id="kko:Kkor_2601"/>
<reference evidence="2 3" key="1">
    <citation type="journal article" date="2009" name="Stand. Genomic Sci.">
        <title>Complete genome sequence of Kangiella koreensis type strain (SW-125).</title>
        <authorList>
            <person name="Han C."/>
            <person name="Sikorski J."/>
            <person name="Lapidus A."/>
            <person name="Nolan M."/>
            <person name="Glavina Del Rio T."/>
            <person name="Tice H."/>
            <person name="Cheng J.F."/>
            <person name="Lucas S."/>
            <person name="Chen F."/>
            <person name="Copeland A."/>
            <person name="Ivanova N."/>
            <person name="Mavromatis K."/>
            <person name="Ovchinnikova G."/>
            <person name="Pati A."/>
            <person name="Bruce D."/>
            <person name="Goodwin L."/>
            <person name="Pitluck S."/>
            <person name="Chen A."/>
            <person name="Palaniappan K."/>
            <person name="Land M."/>
            <person name="Hauser L."/>
            <person name="Chang Y.J."/>
            <person name="Jeffries C.D."/>
            <person name="Chain P."/>
            <person name="Saunders E."/>
            <person name="Brettin T."/>
            <person name="Goker M."/>
            <person name="Tindall B.J."/>
            <person name="Bristow J."/>
            <person name="Eisen J.A."/>
            <person name="Markowitz V."/>
            <person name="Hugenholtz P."/>
            <person name="Kyrpides N.C."/>
            <person name="Klenk H.P."/>
            <person name="Detter J.C."/>
        </authorList>
    </citation>
    <scope>NUCLEOTIDE SEQUENCE [LARGE SCALE GENOMIC DNA]</scope>
    <source>
        <strain evidence="3">DSM 16069 / KCTC 12182 / SW-125</strain>
    </source>
</reference>
<proteinExistence type="predicted"/>
<dbReference type="Pfam" id="PF21880">
    <property type="entry name" value="DUF6916"/>
    <property type="match status" value="1"/>
</dbReference>
<evidence type="ECO:0000313" key="3">
    <source>
        <dbReference type="Proteomes" id="UP000001231"/>
    </source>
</evidence>